<accession>A0AAN8T3H9</accession>
<proteinExistence type="predicted"/>
<sequence length="56" mass="6236">MQSPEVCAMMTDANRLPPPEEEITKTATSVRAVEELLNYRFKNTRGSRSSATPLLP</sequence>
<dbReference type="EMBL" id="JBANQN010000010">
    <property type="protein sequence ID" value="KAK6777023.1"/>
    <property type="molecule type" value="Genomic_DNA"/>
</dbReference>
<dbReference type="Proteomes" id="UP001371456">
    <property type="component" value="Unassembled WGS sequence"/>
</dbReference>
<comment type="caution">
    <text evidence="1">The sequence shown here is derived from an EMBL/GenBank/DDBJ whole genome shotgun (WGS) entry which is preliminary data.</text>
</comment>
<dbReference type="AlphaFoldDB" id="A0AAN8T3H9"/>
<evidence type="ECO:0000313" key="1">
    <source>
        <dbReference type="EMBL" id="KAK6777023.1"/>
    </source>
</evidence>
<keyword evidence="2" id="KW-1185">Reference proteome</keyword>
<evidence type="ECO:0000313" key="2">
    <source>
        <dbReference type="Proteomes" id="UP001371456"/>
    </source>
</evidence>
<reference evidence="1 2" key="1">
    <citation type="submission" date="2024-02" db="EMBL/GenBank/DDBJ databases">
        <title>de novo genome assembly of Solanum bulbocastanum strain 11H21.</title>
        <authorList>
            <person name="Hosaka A.J."/>
        </authorList>
    </citation>
    <scope>NUCLEOTIDE SEQUENCE [LARGE SCALE GENOMIC DNA]</scope>
    <source>
        <tissue evidence="1">Young leaves</tissue>
    </source>
</reference>
<gene>
    <name evidence="1" type="ORF">RDI58_023740</name>
</gene>
<name>A0AAN8T3H9_SOLBU</name>
<organism evidence="1 2">
    <name type="scientific">Solanum bulbocastanum</name>
    <name type="common">Wild potato</name>
    <dbReference type="NCBI Taxonomy" id="147425"/>
    <lineage>
        <taxon>Eukaryota</taxon>
        <taxon>Viridiplantae</taxon>
        <taxon>Streptophyta</taxon>
        <taxon>Embryophyta</taxon>
        <taxon>Tracheophyta</taxon>
        <taxon>Spermatophyta</taxon>
        <taxon>Magnoliopsida</taxon>
        <taxon>eudicotyledons</taxon>
        <taxon>Gunneridae</taxon>
        <taxon>Pentapetalae</taxon>
        <taxon>asterids</taxon>
        <taxon>lamiids</taxon>
        <taxon>Solanales</taxon>
        <taxon>Solanaceae</taxon>
        <taxon>Solanoideae</taxon>
        <taxon>Solaneae</taxon>
        <taxon>Solanum</taxon>
    </lineage>
</organism>
<protein>
    <submittedName>
        <fullName evidence="1">Uncharacterized protein</fullName>
    </submittedName>
</protein>